<dbReference type="InterPro" id="IPR006102">
    <property type="entry name" value="Ig-like_GH2"/>
</dbReference>
<evidence type="ECO:0000259" key="5">
    <source>
        <dbReference type="Pfam" id="PF00703"/>
    </source>
</evidence>
<feature type="domain" description="Glycoside hydrolase family 2 immunoglobulin-like beta-sandwich" evidence="5">
    <location>
        <begin position="215"/>
        <end position="312"/>
    </location>
</feature>
<sequence>MKNSLCLILLLLATACTSADTHTQISGGNEKQQTFAFERNIPFDFDWQFHLGDVSAAKGAYFDDKAWQTVDLPHDYSITGEYSQAHPAGWRGGFLPTGVAWYRKNLEIPSEWKNKRIILRFDGVYLNSDVWVNGQHVGHRPNGYVSFSYDITKYLKGVWGKPFDSAQIAVRVDHEQAPTGRWYTGSGIYRHVWLDIVDQTFVPKDGVFARTGEVDFDSQQAQVLVDTEVHGAKGQGPFRVQQKLFDADGKLVANASTLVNESSEDVALDKTVLNVRDAKLWSTTDPYLYSLHTEIFKGEQRTDLKKTRVGIRTIDYTVDKGFLLNNEPLELEGMSFHHDGGPVGAAVPDDMWRRRLMQLKEMGMNSLRPAHTPFAPIFYDLADEMGFLVMNEAFDGWETEKADYDYGLFFEQWWQIDLEAIIKRDRSHPSIIMWSIGNEVIRKTSETQEELVKFVKALDDTRPITQGRGYMLGYDDIAGFNGHGEFKGFLEEYHEKYPKRTMVGTEITHTLQTRGVYRTKTAYRTRDNPAPWEKDDPIGKWNKIKDKVFLVPDLSEQEVFPEASKFYDSSYDNAIVRMNIRDEIKLSKKLPYLLGTYRWTAFDYLGESFGWPARTANFGIIDLAGFEKDGYYLYQSQWSDKPMVHVLPHWTHPGKEGVEIPMVVYTNLDEAEMFLNGTSLGTKAMTDDMQIVWQVPYTPGEIEVVARSKATELRKVIRTSGKPSSVNFFADKSTIQANKRDVVHVAVDVIDKHGVMVPNADSLLSFSLEGPGKIIGIENGDILDHSHHVAPERRAFNGKVMVLIQATDEEGDIRLSATSDGLVSKAMIIHSVKNTAPATLDNSKPKLIANH</sequence>
<protein>
    <submittedName>
        <fullName evidence="10">Beta-galactosidase</fullName>
    </submittedName>
</protein>
<dbReference type="AlphaFoldDB" id="A0AA37T004"/>
<dbReference type="GO" id="GO:0004553">
    <property type="term" value="F:hydrolase activity, hydrolyzing O-glycosyl compounds"/>
    <property type="evidence" value="ECO:0007669"/>
    <property type="project" value="InterPro"/>
</dbReference>
<evidence type="ECO:0000313" key="10">
    <source>
        <dbReference type="EMBL" id="GLR69818.1"/>
    </source>
</evidence>
<evidence type="ECO:0000259" key="8">
    <source>
        <dbReference type="Pfam" id="PF16355"/>
    </source>
</evidence>
<dbReference type="SUPFAM" id="SSF51445">
    <property type="entry name" value="(Trans)glycosidases"/>
    <property type="match status" value="1"/>
</dbReference>
<evidence type="ECO:0000259" key="9">
    <source>
        <dbReference type="Pfam" id="PF18565"/>
    </source>
</evidence>
<feature type="domain" description="Glycoside hydrolase family 2" evidence="9">
    <location>
        <begin position="730"/>
        <end position="825"/>
    </location>
</feature>
<evidence type="ECO:0000259" key="6">
    <source>
        <dbReference type="Pfam" id="PF02836"/>
    </source>
</evidence>
<dbReference type="Pfam" id="PF02836">
    <property type="entry name" value="Glyco_hydro_2_C"/>
    <property type="match status" value="1"/>
</dbReference>
<dbReference type="SUPFAM" id="SSF49303">
    <property type="entry name" value="beta-Galactosidase/glucuronidase domain"/>
    <property type="match status" value="1"/>
</dbReference>
<dbReference type="Gene3D" id="3.20.20.80">
    <property type="entry name" value="Glycosidases"/>
    <property type="match status" value="1"/>
</dbReference>
<dbReference type="InterPro" id="IPR006103">
    <property type="entry name" value="Glyco_hydro_2_cat"/>
</dbReference>
<dbReference type="Gene3D" id="2.60.120.260">
    <property type="entry name" value="Galactose-binding domain-like"/>
    <property type="match status" value="1"/>
</dbReference>
<gene>
    <name evidence="10" type="primary">lacZ</name>
    <name evidence="10" type="ORF">GCM10007852_07260</name>
</gene>
<reference evidence="10" key="2">
    <citation type="submission" date="2023-01" db="EMBL/GenBank/DDBJ databases">
        <title>Draft genome sequence of Agaribacter marinus strain NBRC 110023.</title>
        <authorList>
            <person name="Sun Q."/>
            <person name="Mori K."/>
        </authorList>
    </citation>
    <scope>NUCLEOTIDE SEQUENCE</scope>
    <source>
        <strain evidence="10">NBRC 110023</strain>
    </source>
</reference>
<keyword evidence="11" id="KW-1185">Reference proteome</keyword>
<reference evidence="10" key="1">
    <citation type="journal article" date="2014" name="Int. J. Syst. Evol. Microbiol.">
        <title>Complete genome sequence of Corynebacterium casei LMG S-19264T (=DSM 44701T), isolated from a smear-ripened cheese.</title>
        <authorList>
            <consortium name="US DOE Joint Genome Institute (JGI-PGF)"/>
            <person name="Walter F."/>
            <person name="Albersmeier A."/>
            <person name="Kalinowski J."/>
            <person name="Ruckert C."/>
        </authorList>
    </citation>
    <scope>NUCLEOTIDE SEQUENCE</scope>
    <source>
        <strain evidence="10">NBRC 110023</strain>
    </source>
</reference>
<comment type="similarity">
    <text evidence="1">Belongs to the glycosyl hydrolase 2 family.</text>
</comment>
<comment type="caution">
    <text evidence="10">The sequence shown here is derived from an EMBL/GenBank/DDBJ whole genome shotgun (WGS) entry which is preliminary data.</text>
</comment>
<keyword evidence="2" id="KW-0378">Hydrolase</keyword>
<dbReference type="EMBL" id="BSOT01000005">
    <property type="protein sequence ID" value="GLR69818.1"/>
    <property type="molecule type" value="Genomic_DNA"/>
</dbReference>
<feature type="domain" description="Glycosyl hydrolases family 2 sugar binding" evidence="7">
    <location>
        <begin position="98"/>
        <end position="192"/>
    </location>
</feature>
<dbReference type="Pfam" id="PF02837">
    <property type="entry name" value="Glyco_hydro_2_N"/>
    <property type="match status" value="1"/>
</dbReference>
<keyword evidence="4" id="KW-0732">Signal</keyword>
<dbReference type="Proteomes" id="UP001156601">
    <property type="component" value="Unassembled WGS sequence"/>
</dbReference>
<dbReference type="Pfam" id="PF00703">
    <property type="entry name" value="Glyco_hydro_2"/>
    <property type="match status" value="1"/>
</dbReference>
<dbReference type="Pfam" id="PF18565">
    <property type="entry name" value="Glyco_hydro2_C5"/>
    <property type="match status" value="1"/>
</dbReference>
<dbReference type="PANTHER" id="PTHR42732">
    <property type="entry name" value="BETA-GALACTOSIDASE"/>
    <property type="match status" value="1"/>
</dbReference>
<dbReference type="PANTHER" id="PTHR42732:SF1">
    <property type="entry name" value="BETA-MANNOSIDASE"/>
    <property type="match status" value="1"/>
</dbReference>
<dbReference type="GO" id="GO:0005975">
    <property type="term" value="P:carbohydrate metabolic process"/>
    <property type="evidence" value="ECO:0007669"/>
    <property type="project" value="InterPro"/>
</dbReference>
<dbReference type="InterPro" id="IPR006101">
    <property type="entry name" value="Glyco_hydro_2"/>
</dbReference>
<dbReference type="InterPro" id="IPR040605">
    <property type="entry name" value="Glyco_hydro2_dom5"/>
</dbReference>
<evidence type="ECO:0000256" key="3">
    <source>
        <dbReference type="ARBA" id="ARBA00023295"/>
    </source>
</evidence>
<dbReference type="InterPro" id="IPR036156">
    <property type="entry name" value="Beta-gal/glucu_dom_sf"/>
</dbReference>
<organism evidence="10 11">
    <name type="scientific">Agaribacter marinus</name>
    <dbReference type="NCBI Taxonomy" id="1431249"/>
    <lineage>
        <taxon>Bacteria</taxon>
        <taxon>Pseudomonadati</taxon>
        <taxon>Pseudomonadota</taxon>
        <taxon>Gammaproteobacteria</taxon>
        <taxon>Alteromonadales</taxon>
        <taxon>Alteromonadaceae</taxon>
        <taxon>Agaribacter</taxon>
    </lineage>
</organism>
<dbReference type="InterPro" id="IPR006104">
    <property type="entry name" value="Glyco_hydro_2_N"/>
</dbReference>
<feature type="domain" description="Glycoside hydrolase family 2 catalytic" evidence="6">
    <location>
        <begin position="319"/>
        <end position="465"/>
    </location>
</feature>
<dbReference type="InterPro" id="IPR013783">
    <property type="entry name" value="Ig-like_fold"/>
</dbReference>
<dbReference type="Pfam" id="PF16355">
    <property type="entry name" value="DUF4982"/>
    <property type="match status" value="1"/>
</dbReference>
<keyword evidence="3" id="KW-0326">Glycosidase</keyword>
<dbReference type="InterPro" id="IPR032311">
    <property type="entry name" value="DUF4982"/>
</dbReference>
<dbReference type="InterPro" id="IPR008979">
    <property type="entry name" value="Galactose-bd-like_sf"/>
</dbReference>
<dbReference type="PROSITE" id="PS51257">
    <property type="entry name" value="PROKAR_LIPOPROTEIN"/>
    <property type="match status" value="1"/>
</dbReference>
<feature type="domain" description="DUF4982" evidence="8">
    <location>
        <begin position="657"/>
        <end position="709"/>
    </location>
</feature>
<accession>A0AA37T004</accession>
<evidence type="ECO:0000259" key="7">
    <source>
        <dbReference type="Pfam" id="PF02837"/>
    </source>
</evidence>
<dbReference type="SUPFAM" id="SSF49785">
    <property type="entry name" value="Galactose-binding domain-like"/>
    <property type="match status" value="1"/>
</dbReference>
<feature type="signal peptide" evidence="4">
    <location>
        <begin position="1"/>
        <end position="19"/>
    </location>
</feature>
<dbReference type="Gene3D" id="2.60.40.10">
    <property type="entry name" value="Immunoglobulins"/>
    <property type="match status" value="3"/>
</dbReference>
<dbReference type="RefSeq" id="WP_284216127.1">
    <property type="nucleotide sequence ID" value="NZ_BSOT01000005.1"/>
</dbReference>
<dbReference type="InterPro" id="IPR017853">
    <property type="entry name" value="GH"/>
</dbReference>
<proteinExistence type="inferred from homology"/>
<feature type="chain" id="PRO_5041235274" evidence="4">
    <location>
        <begin position="20"/>
        <end position="851"/>
    </location>
</feature>
<name>A0AA37T004_9ALTE</name>
<evidence type="ECO:0000313" key="11">
    <source>
        <dbReference type="Proteomes" id="UP001156601"/>
    </source>
</evidence>
<dbReference type="PRINTS" id="PR00132">
    <property type="entry name" value="GLHYDRLASE2"/>
</dbReference>
<evidence type="ECO:0000256" key="2">
    <source>
        <dbReference type="ARBA" id="ARBA00022801"/>
    </source>
</evidence>
<evidence type="ECO:0000256" key="4">
    <source>
        <dbReference type="SAM" id="SignalP"/>
    </source>
</evidence>
<dbReference type="InterPro" id="IPR051913">
    <property type="entry name" value="GH2_Domain-Containing"/>
</dbReference>
<evidence type="ECO:0000256" key="1">
    <source>
        <dbReference type="ARBA" id="ARBA00007401"/>
    </source>
</evidence>